<keyword evidence="2" id="KW-1185">Reference proteome</keyword>
<protein>
    <submittedName>
        <fullName evidence="1">Abortive phage infection protein</fullName>
    </submittedName>
</protein>
<organism evidence="1 2">
    <name type="scientific">Peribacillus asahii</name>
    <dbReference type="NCBI Taxonomy" id="228899"/>
    <lineage>
        <taxon>Bacteria</taxon>
        <taxon>Bacillati</taxon>
        <taxon>Bacillota</taxon>
        <taxon>Bacilli</taxon>
        <taxon>Bacillales</taxon>
        <taxon>Bacillaceae</taxon>
        <taxon>Peribacillus</taxon>
    </lineage>
</organism>
<name>A0A398BBQ9_9BACI</name>
<dbReference type="AlphaFoldDB" id="A0A398BBQ9"/>
<gene>
    <name evidence="1" type="ORF">D1953_05280</name>
</gene>
<proteinExistence type="predicted"/>
<evidence type="ECO:0000313" key="2">
    <source>
        <dbReference type="Proteomes" id="UP000266016"/>
    </source>
</evidence>
<reference evidence="1 2" key="1">
    <citation type="submission" date="2018-08" db="EMBL/GenBank/DDBJ databases">
        <title>Bacillus jemisoniae sp. nov., Bacillus chryseoplanitiae sp. nov., Bacillus resnikiae sp. nov., and Bacillus frankliniae sp. nov., isolated from Viking spacecraft and associated surfaces.</title>
        <authorList>
            <person name="Seuylemezian A."/>
            <person name="Vaishampayan P."/>
        </authorList>
    </citation>
    <scope>NUCLEOTIDE SEQUENCE [LARGE SCALE GENOMIC DNA]</scope>
    <source>
        <strain evidence="1 2">MA001</strain>
    </source>
</reference>
<dbReference type="RefSeq" id="WP_119116116.1">
    <property type="nucleotide sequence ID" value="NZ_QWVS01000011.1"/>
</dbReference>
<comment type="caution">
    <text evidence="1">The sequence shown here is derived from an EMBL/GenBank/DDBJ whole genome shotgun (WGS) entry which is preliminary data.</text>
</comment>
<dbReference type="Proteomes" id="UP000266016">
    <property type="component" value="Unassembled WGS sequence"/>
</dbReference>
<dbReference type="EMBL" id="QWVS01000011">
    <property type="protein sequence ID" value="RID87599.1"/>
    <property type="molecule type" value="Genomic_DNA"/>
</dbReference>
<sequence length="64" mass="7801">MNEQDVQTILNQLANRDIQEYKVTKEHFMTFRQQLVKREDFKHFRGEAKHNGEVVYTYLDEPRS</sequence>
<evidence type="ECO:0000313" key="1">
    <source>
        <dbReference type="EMBL" id="RID87599.1"/>
    </source>
</evidence>
<accession>A0A398BBQ9</accession>